<reference evidence="1" key="2">
    <citation type="submission" date="2020-09" db="EMBL/GenBank/DDBJ databases">
        <authorList>
            <person name="Sun Q."/>
            <person name="Ohkuma M."/>
        </authorList>
    </citation>
    <scope>NUCLEOTIDE SEQUENCE</scope>
    <source>
        <strain evidence="1">JCM 14371</strain>
    </source>
</reference>
<protein>
    <recommendedName>
        <fullName evidence="3">2'-5' RNA ligase family protein</fullName>
    </recommendedName>
</protein>
<dbReference type="AlphaFoldDB" id="A0A917PJW8"/>
<comment type="caution">
    <text evidence="1">The sequence shown here is derived from an EMBL/GenBank/DDBJ whole genome shotgun (WGS) entry which is preliminary data.</text>
</comment>
<reference evidence="1" key="1">
    <citation type="journal article" date="2014" name="Int. J. Syst. Evol. Microbiol.">
        <title>Complete genome sequence of Corynebacterium casei LMG S-19264T (=DSM 44701T), isolated from a smear-ripened cheese.</title>
        <authorList>
            <consortium name="US DOE Joint Genome Institute (JGI-PGF)"/>
            <person name="Walter F."/>
            <person name="Albersmeier A."/>
            <person name="Kalinowski J."/>
            <person name="Ruckert C."/>
        </authorList>
    </citation>
    <scope>NUCLEOTIDE SEQUENCE</scope>
    <source>
        <strain evidence="1">JCM 14371</strain>
    </source>
</reference>
<dbReference type="InterPro" id="IPR009389">
    <property type="entry name" value="DUF1045"/>
</dbReference>
<dbReference type="Proteomes" id="UP000635726">
    <property type="component" value="Unassembled WGS sequence"/>
</dbReference>
<evidence type="ECO:0000313" key="2">
    <source>
        <dbReference type="Proteomes" id="UP000635726"/>
    </source>
</evidence>
<dbReference type="Pfam" id="PF06299">
    <property type="entry name" value="DUF1045"/>
    <property type="match status" value="1"/>
</dbReference>
<evidence type="ECO:0000313" key="1">
    <source>
        <dbReference type="EMBL" id="GGJ81793.1"/>
    </source>
</evidence>
<sequence length="245" mass="27045">MTASRLTAEGTRFAVYVCPPADSALYRLGSEVLGYDVRARQVRPLPADVRPEWQALAGPYGFHLTLVEGFWCAAASLPAIEAEVRAAAACLSPAADVSLHAGRMEYRSGTGIGLMFGPSPHLLVLHTLLLARLAPFVTDSPFEVRLRRDPALYPAGWQRQRLALLRTPRGLDTFEPHYTLVDPCLGSAQEREALGQRLSRDFAAFLTTPMPVESVSLFVKPDGEERWQVRADIPLPAVRRELQRT</sequence>
<dbReference type="RefSeq" id="WP_188963838.1">
    <property type="nucleotide sequence ID" value="NZ_BMOE01000010.1"/>
</dbReference>
<dbReference type="Gene3D" id="3.90.1140.10">
    <property type="entry name" value="Cyclic phosphodiesterase"/>
    <property type="match status" value="1"/>
</dbReference>
<accession>A0A917PJW8</accession>
<proteinExistence type="predicted"/>
<gene>
    <name evidence="1" type="ORF">GCM10008939_27150</name>
</gene>
<organism evidence="1 2">
    <name type="scientific">Deinococcus aquiradiocola</name>
    <dbReference type="NCBI Taxonomy" id="393059"/>
    <lineage>
        <taxon>Bacteria</taxon>
        <taxon>Thermotogati</taxon>
        <taxon>Deinococcota</taxon>
        <taxon>Deinococci</taxon>
        <taxon>Deinococcales</taxon>
        <taxon>Deinococcaceae</taxon>
        <taxon>Deinococcus</taxon>
    </lineage>
</organism>
<keyword evidence="2" id="KW-1185">Reference proteome</keyword>
<name>A0A917PJW8_9DEIO</name>
<evidence type="ECO:0008006" key="3">
    <source>
        <dbReference type="Google" id="ProtNLM"/>
    </source>
</evidence>
<dbReference type="EMBL" id="BMOE01000010">
    <property type="protein sequence ID" value="GGJ81793.1"/>
    <property type="molecule type" value="Genomic_DNA"/>
</dbReference>